<sequence>MDIPPTETTGRSIVVKLFRRHGVESESVTSIADAVATVKAASEFEEAKILQDDEVVYHSERNGTIEEWERAWEREKRRLSAEESAWDCPHGVEHCYEDDRCIDCQIDRAAGNTPARSAAERGE</sequence>
<gene>
    <name evidence="1" type="ORF">ACFR9S_01415</name>
</gene>
<evidence type="ECO:0000313" key="2">
    <source>
        <dbReference type="Proteomes" id="UP001597111"/>
    </source>
</evidence>
<name>A0ABD6B1S6_9EURY</name>
<organism evidence="1 2">
    <name type="scientific">Halolamina salina</name>
    <dbReference type="NCBI Taxonomy" id="1220023"/>
    <lineage>
        <taxon>Archaea</taxon>
        <taxon>Methanobacteriati</taxon>
        <taxon>Methanobacteriota</taxon>
        <taxon>Stenosarchaea group</taxon>
        <taxon>Halobacteria</taxon>
        <taxon>Halobacteriales</taxon>
        <taxon>Haloferacaceae</taxon>
    </lineage>
</organism>
<keyword evidence="2" id="KW-1185">Reference proteome</keyword>
<accession>A0ABD6B1S6</accession>
<dbReference type="EMBL" id="JBHUDH010000011">
    <property type="protein sequence ID" value="MFD1524961.1"/>
    <property type="molecule type" value="Genomic_DNA"/>
</dbReference>
<protein>
    <submittedName>
        <fullName evidence="1">Uncharacterized protein</fullName>
    </submittedName>
</protein>
<proteinExistence type="predicted"/>
<dbReference type="RefSeq" id="WP_379731232.1">
    <property type="nucleotide sequence ID" value="NZ_JBHSWZ010000066.1"/>
</dbReference>
<dbReference type="AlphaFoldDB" id="A0ABD6B1S6"/>
<comment type="caution">
    <text evidence="1">The sequence shown here is derived from an EMBL/GenBank/DDBJ whole genome shotgun (WGS) entry which is preliminary data.</text>
</comment>
<reference evidence="1 2" key="1">
    <citation type="journal article" date="2019" name="Int. J. Syst. Evol. Microbiol.">
        <title>The Global Catalogue of Microorganisms (GCM) 10K type strain sequencing project: providing services to taxonomists for standard genome sequencing and annotation.</title>
        <authorList>
            <consortium name="The Broad Institute Genomics Platform"/>
            <consortium name="The Broad Institute Genome Sequencing Center for Infectious Disease"/>
            <person name="Wu L."/>
            <person name="Ma J."/>
        </authorList>
    </citation>
    <scope>NUCLEOTIDE SEQUENCE [LARGE SCALE GENOMIC DNA]</scope>
    <source>
        <strain evidence="1 2">CGMCC 1.12285</strain>
    </source>
</reference>
<dbReference type="Proteomes" id="UP001597111">
    <property type="component" value="Unassembled WGS sequence"/>
</dbReference>
<evidence type="ECO:0000313" key="1">
    <source>
        <dbReference type="EMBL" id="MFD1524961.1"/>
    </source>
</evidence>